<comment type="subcellular location">
    <subcellularLocation>
        <location evidence="1 8">Cell membrane</location>
        <topology evidence="1 8">Multi-pass membrane protein</topology>
    </subcellularLocation>
</comment>
<feature type="transmembrane region" description="Helical" evidence="8">
    <location>
        <begin position="88"/>
        <end position="111"/>
    </location>
</feature>
<gene>
    <name evidence="10" type="ORF">SAMN04488053_11198</name>
</gene>
<dbReference type="GO" id="GO:0006865">
    <property type="term" value="P:amino acid transport"/>
    <property type="evidence" value="ECO:0007669"/>
    <property type="project" value="UniProtKB-KW"/>
</dbReference>
<evidence type="ECO:0000256" key="4">
    <source>
        <dbReference type="ARBA" id="ARBA00022692"/>
    </source>
</evidence>
<dbReference type="PANTHER" id="PTHR30614:SF0">
    <property type="entry name" value="L-CYSTINE TRANSPORT SYSTEM PERMEASE PROTEIN TCYL"/>
    <property type="match status" value="1"/>
</dbReference>
<protein>
    <submittedName>
        <fullName evidence="10">Cystine transport system permease protein</fullName>
    </submittedName>
</protein>
<dbReference type="PROSITE" id="PS50928">
    <property type="entry name" value="ABC_TM1"/>
    <property type="match status" value="1"/>
</dbReference>
<evidence type="ECO:0000256" key="5">
    <source>
        <dbReference type="ARBA" id="ARBA00022970"/>
    </source>
</evidence>
<evidence type="ECO:0000256" key="7">
    <source>
        <dbReference type="ARBA" id="ARBA00023136"/>
    </source>
</evidence>
<dbReference type="InterPro" id="IPR010065">
    <property type="entry name" value="AA_ABC_transptr_permease_3TM"/>
</dbReference>
<evidence type="ECO:0000256" key="3">
    <source>
        <dbReference type="ARBA" id="ARBA00022475"/>
    </source>
</evidence>
<keyword evidence="11" id="KW-1185">Reference proteome</keyword>
<dbReference type="OrthoDB" id="9805999at2"/>
<dbReference type="Pfam" id="PF00528">
    <property type="entry name" value="BPD_transp_1"/>
    <property type="match status" value="1"/>
</dbReference>
<evidence type="ECO:0000313" key="11">
    <source>
        <dbReference type="Proteomes" id="UP000198778"/>
    </source>
</evidence>
<keyword evidence="5" id="KW-0029">Amino-acid transport</keyword>
<comment type="similarity">
    <text evidence="8">Belongs to the binding-protein-dependent transport system permease family.</text>
</comment>
<dbReference type="Proteomes" id="UP000198778">
    <property type="component" value="Unassembled WGS sequence"/>
</dbReference>
<dbReference type="GO" id="GO:0043190">
    <property type="term" value="C:ATP-binding cassette (ABC) transporter complex"/>
    <property type="evidence" value="ECO:0007669"/>
    <property type="project" value="InterPro"/>
</dbReference>
<dbReference type="NCBIfam" id="TIGR01726">
    <property type="entry name" value="HEQRo_perm_3TM"/>
    <property type="match status" value="1"/>
</dbReference>
<dbReference type="PANTHER" id="PTHR30614">
    <property type="entry name" value="MEMBRANE COMPONENT OF AMINO ACID ABC TRANSPORTER"/>
    <property type="match status" value="1"/>
</dbReference>
<feature type="transmembrane region" description="Helical" evidence="8">
    <location>
        <begin position="62"/>
        <end position="82"/>
    </location>
</feature>
<evidence type="ECO:0000259" key="9">
    <source>
        <dbReference type="PROSITE" id="PS50928"/>
    </source>
</evidence>
<dbReference type="InterPro" id="IPR035906">
    <property type="entry name" value="MetI-like_sf"/>
</dbReference>
<dbReference type="SUPFAM" id="SSF161098">
    <property type="entry name" value="MetI-like"/>
    <property type="match status" value="1"/>
</dbReference>
<dbReference type="FunFam" id="1.10.3720.10:FF:000006">
    <property type="entry name" value="Glutamate/aspartate ABC transporter, permease protein GltK"/>
    <property type="match status" value="1"/>
</dbReference>
<evidence type="ECO:0000256" key="6">
    <source>
        <dbReference type="ARBA" id="ARBA00022989"/>
    </source>
</evidence>
<keyword evidence="7 8" id="KW-0472">Membrane</keyword>
<feature type="domain" description="ABC transmembrane type-1" evidence="9">
    <location>
        <begin position="26"/>
        <end position="214"/>
    </location>
</feature>
<dbReference type="Gene3D" id="1.10.3720.10">
    <property type="entry name" value="MetI-like"/>
    <property type="match status" value="1"/>
</dbReference>
<evidence type="ECO:0000256" key="1">
    <source>
        <dbReference type="ARBA" id="ARBA00004651"/>
    </source>
</evidence>
<feature type="transmembrane region" description="Helical" evidence="8">
    <location>
        <begin position="28"/>
        <end position="50"/>
    </location>
</feature>
<dbReference type="EMBL" id="FNIL01000011">
    <property type="protein sequence ID" value="SDO34702.1"/>
    <property type="molecule type" value="Genomic_DNA"/>
</dbReference>
<proteinExistence type="inferred from homology"/>
<keyword evidence="2 8" id="KW-0813">Transport</keyword>
<dbReference type="CDD" id="cd06261">
    <property type="entry name" value="TM_PBP2"/>
    <property type="match status" value="1"/>
</dbReference>
<dbReference type="AlphaFoldDB" id="A0A1H0ITK6"/>
<name>A0A1H0ITK6_9BACI</name>
<dbReference type="InterPro" id="IPR043429">
    <property type="entry name" value="ArtM/GltK/GlnP/TcyL/YhdX-like"/>
</dbReference>
<evidence type="ECO:0000313" key="10">
    <source>
        <dbReference type="EMBL" id="SDO34702.1"/>
    </source>
</evidence>
<keyword evidence="4 8" id="KW-0812">Transmembrane</keyword>
<dbReference type="GO" id="GO:0022857">
    <property type="term" value="F:transmembrane transporter activity"/>
    <property type="evidence" value="ECO:0007669"/>
    <property type="project" value="InterPro"/>
</dbReference>
<accession>A0A1H0ITK6</accession>
<keyword evidence="6 8" id="KW-1133">Transmembrane helix</keyword>
<feature type="transmembrane region" description="Helical" evidence="8">
    <location>
        <begin position="193"/>
        <end position="213"/>
    </location>
</feature>
<organism evidence="10 11">
    <name type="scientific">Alkalicoccus daliensis</name>
    <dbReference type="NCBI Taxonomy" id="745820"/>
    <lineage>
        <taxon>Bacteria</taxon>
        <taxon>Bacillati</taxon>
        <taxon>Bacillota</taxon>
        <taxon>Bacilli</taxon>
        <taxon>Bacillales</taxon>
        <taxon>Bacillaceae</taxon>
        <taxon>Alkalicoccus</taxon>
    </lineage>
</organism>
<dbReference type="STRING" id="745820.SAMN04488053_11198"/>
<keyword evidence="3" id="KW-1003">Cell membrane</keyword>
<reference evidence="11" key="1">
    <citation type="submission" date="2016-10" db="EMBL/GenBank/DDBJ databases">
        <authorList>
            <person name="Varghese N."/>
            <person name="Submissions S."/>
        </authorList>
    </citation>
    <scope>NUCLEOTIDE SEQUENCE [LARGE SCALE GENOMIC DNA]</scope>
    <source>
        <strain evidence="11">CGMCC 1.10369</strain>
    </source>
</reference>
<evidence type="ECO:0000256" key="8">
    <source>
        <dbReference type="RuleBase" id="RU363032"/>
    </source>
</evidence>
<dbReference type="InterPro" id="IPR000515">
    <property type="entry name" value="MetI-like"/>
</dbReference>
<evidence type="ECO:0000256" key="2">
    <source>
        <dbReference type="ARBA" id="ARBA00022448"/>
    </source>
</evidence>
<sequence length="227" mass="25582">MNNIQWEHIFDIQLAIDSLPYVLTGLGLTLLISLVSMAIGLVISLFLALARASKKFWLRWPARVYISFMRGVPILIILFLLYFGFPFIGIEFAAVTAAIIGFSLNSAAYMAEINRSAIGAIPKGQWESARSLGFSYPKMMRRIILPQASRIAVPPLTNVLLDLIKASSLAAMITVPEIFQLSRIVAGREMDYMTMFILVALIYWAVCSIMTILQNYLEKRYERYGEI</sequence>
<dbReference type="RefSeq" id="WP_090843706.1">
    <property type="nucleotide sequence ID" value="NZ_FNIL01000011.1"/>
</dbReference>